<dbReference type="Proteomes" id="UP000034166">
    <property type="component" value="Unassembled WGS sequence"/>
</dbReference>
<reference evidence="2 3" key="1">
    <citation type="submission" date="2015-04" db="EMBL/GenBank/DDBJ databases">
        <title>Taxonomic description and genome sequence of Bacillus campisalis sp. nov., a novel member of the genus Bacillus isolated from solar saltern.</title>
        <authorList>
            <person name="Mathan Kumar R."/>
            <person name="Kaur G."/>
            <person name="Kumar A."/>
            <person name="Singh N.K."/>
            <person name="Kaur N."/>
            <person name="Kumar N."/>
            <person name="Mayilraj S."/>
        </authorList>
    </citation>
    <scope>NUCLEOTIDE SEQUENCE [LARGE SCALE GENOMIC DNA]</scope>
    <source>
        <strain evidence="2 3">SA2-6</strain>
    </source>
</reference>
<dbReference type="AlphaFoldDB" id="A0A0M2SU59"/>
<evidence type="ECO:0000313" key="3">
    <source>
        <dbReference type="Proteomes" id="UP000034166"/>
    </source>
</evidence>
<keyword evidence="1" id="KW-1133">Transmembrane helix</keyword>
<sequence length="93" mass="10974">MWDELNFFKVLLLFVVLLLGLIGYLGKELSAMRIYLKLQPLQKNILNFKVIRYFLMNNNKKNIKSQKVKLSRCLIAFIGRCRGMTIIHISEKQ</sequence>
<gene>
    <name evidence="2" type="ORF">WQ57_09850</name>
</gene>
<protein>
    <submittedName>
        <fullName evidence="2">Uncharacterized protein</fullName>
    </submittedName>
</protein>
<feature type="transmembrane region" description="Helical" evidence="1">
    <location>
        <begin position="6"/>
        <end position="26"/>
    </location>
</feature>
<evidence type="ECO:0000313" key="2">
    <source>
        <dbReference type="EMBL" id="KKK38114.1"/>
    </source>
</evidence>
<evidence type="ECO:0000256" key="1">
    <source>
        <dbReference type="SAM" id="Phobius"/>
    </source>
</evidence>
<keyword evidence="1" id="KW-0812">Transmembrane</keyword>
<name>A0A0M2SU59_9BACI</name>
<keyword evidence="3" id="KW-1185">Reference proteome</keyword>
<accession>A0A0M2SU59</accession>
<organism evidence="2 3">
    <name type="scientific">Mesobacillus campisalis</name>
    <dbReference type="NCBI Taxonomy" id="1408103"/>
    <lineage>
        <taxon>Bacteria</taxon>
        <taxon>Bacillati</taxon>
        <taxon>Bacillota</taxon>
        <taxon>Bacilli</taxon>
        <taxon>Bacillales</taxon>
        <taxon>Bacillaceae</taxon>
        <taxon>Mesobacillus</taxon>
    </lineage>
</organism>
<proteinExistence type="predicted"/>
<comment type="caution">
    <text evidence="2">The sequence shown here is derived from an EMBL/GenBank/DDBJ whole genome shotgun (WGS) entry which is preliminary data.</text>
</comment>
<keyword evidence="1" id="KW-0472">Membrane</keyword>
<dbReference type="EMBL" id="LAYY01000009">
    <property type="protein sequence ID" value="KKK38114.1"/>
    <property type="molecule type" value="Genomic_DNA"/>
</dbReference>